<evidence type="ECO:0000256" key="4">
    <source>
        <dbReference type="ARBA" id="ARBA00023239"/>
    </source>
</evidence>
<evidence type="ECO:0000256" key="1">
    <source>
        <dbReference type="ARBA" id="ARBA00005495"/>
    </source>
</evidence>
<evidence type="ECO:0000259" key="5">
    <source>
        <dbReference type="PROSITE" id="PS51891"/>
    </source>
</evidence>
<accession>A0A6A5YFC3</accession>
<evidence type="ECO:0000256" key="3">
    <source>
        <dbReference type="ARBA" id="ARBA00022833"/>
    </source>
</evidence>
<keyword evidence="7" id="KW-1185">Reference proteome</keyword>
<dbReference type="Gene3D" id="3.90.1590.10">
    <property type="entry name" value="glutathione-dependent formaldehyde- activating enzyme (gfa)"/>
    <property type="match status" value="1"/>
</dbReference>
<gene>
    <name evidence="6" type="ORF">BDV96DRAFT_508561</name>
</gene>
<dbReference type="OrthoDB" id="428768at2759"/>
<feature type="domain" description="CENP-V/GFA" evidence="5">
    <location>
        <begin position="34"/>
        <end position="154"/>
    </location>
</feature>
<keyword evidence="2" id="KW-0479">Metal-binding</keyword>
<protein>
    <submittedName>
        <fullName evidence="6">Mss4-like protein</fullName>
    </submittedName>
</protein>
<evidence type="ECO:0000313" key="6">
    <source>
        <dbReference type="EMBL" id="KAF2105989.1"/>
    </source>
</evidence>
<sequence length="182" mass="19607">MASTSVSVSTADKSKPYIPTSGLRSDGWSNESEATATCFCGAIQLIFPLKAPGLVPGGVHICNCTDCHKIHSSMFGSNFTVLDSHLKHVCGESDLKQFTEKTTTTTGNAMTNFFCTTCGSLMYRRGSGFPGMSILRIGTVDDFNLMETVLKPDVEQFVEDRVNWLPGTGAAGVKQVVGFNYK</sequence>
<dbReference type="EMBL" id="ML977368">
    <property type="protein sequence ID" value="KAF2105989.1"/>
    <property type="molecule type" value="Genomic_DNA"/>
</dbReference>
<evidence type="ECO:0000256" key="2">
    <source>
        <dbReference type="ARBA" id="ARBA00022723"/>
    </source>
</evidence>
<dbReference type="PANTHER" id="PTHR33337:SF8">
    <property type="entry name" value="CENP-V_GFA DOMAIN-CONTAINING PROTEIN"/>
    <property type="match status" value="1"/>
</dbReference>
<dbReference type="PROSITE" id="PS51891">
    <property type="entry name" value="CENP_V_GFA"/>
    <property type="match status" value="1"/>
</dbReference>
<dbReference type="Pfam" id="PF04828">
    <property type="entry name" value="GFA"/>
    <property type="match status" value="1"/>
</dbReference>
<keyword evidence="3" id="KW-0862">Zinc</keyword>
<dbReference type="Proteomes" id="UP000799770">
    <property type="component" value="Unassembled WGS sequence"/>
</dbReference>
<dbReference type="InterPro" id="IPR011057">
    <property type="entry name" value="Mss4-like_sf"/>
</dbReference>
<dbReference type="GO" id="GO:0016846">
    <property type="term" value="F:carbon-sulfur lyase activity"/>
    <property type="evidence" value="ECO:0007669"/>
    <property type="project" value="InterPro"/>
</dbReference>
<comment type="similarity">
    <text evidence="1">Belongs to the Gfa family.</text>
</comment>
<name>A0A6A5YFC3_9PLEO</name>
<reference evidence="6" key="1">
    <citation type="journal article" date="2020" name="Stud. Mycol.">
        <title>101 Dothideomycetes genomes: a test case for predicting lifestyles and emergence of pathogens.</title>
        <authorList>
            <person name="Haridas S."/>
            <person name="Albert R."/>
            <person name="Binder M."/>
            <person name="Bloem J."/>
            <person name="Labutti K."/>
            <person name="Salamov A."/>
            <person name="Andreopoulos B."/>
            <person name="Baker S."/>
            <person name="Barry K."/>
            <person name="Bills G."/>
            <person name="Bluhm B."/>
            <person name="Cannon C."/>
            <person name="Castanera R."/>
            <person name="Culley D."/>
            <person name="Daum C."/>
            <person name="Ezra D."/>
            <person name="Gonzalez J."/>
            <person name="Henrissat B."/>
            <person name="Kuo A."/>
            <person name="Liang C."/>
            <person name="Lipzen A."/>
            <person name="Lutzoni F."/>
            <person name="Magnuson J."/>
            <person name="Mondo S."/>
            <person name="Nolan M."/>
            <person name="Ohm R."/>
            <person name="Pangilinan J."/>
            <person name="Park H.-J."/>
            <person name="Ramirez L."/>
            <person name="Alfaro M."/>
            <person name="Sun H."/>
            <person name="Tritt A."/>
            <person name="Yoshinaga Y."/>
            <person name="Zwiers L.-H."/>
            <person name="Turgeon B."/>
            <person name="Goodwin S."/>
            <person name="Spatafora J."/>
            <person name="Crous P."/>
            <person name="Grigoriev I."/>
        </authorList>
    </citation>
    <scope>NUCLEOTIDE SEQUENCE</scope>
    <source>
        <strain evidence="6">CBS 627.86</strain>
    </source>
</reference>
<evidence type="ECO:0000313" key="7">
    <source>
        <dbReference type="Proteomes" id="UP000799770"/>
    </source>
</evidence>
<dbReference type="AlphaFoldDB" id="A0A6A5YFC3"/>
<dbReference type="GO" id="GO:0046872">
    <property type="term" value="F:metal ion binding"/>
    <property type="evidence" value="ECO:0007669"/>
    <property type="project" value="UniProtKB-KW"/>
</dbReference>
<dbReference type="PANTHER" id="PTHR33337">
    <property type="entry name" value="GFA DOMAIN-CONTAINING PROTEIN"/>
    <property type="match status" value="1"/>
</dbReference>
<dbReference type="SUPFAM" id="SSF51316">
    <property type="entry name" value="Mss4-like"/>
    <property type="match status" value="1"/>
</dbReference>
<keyword evidence="4" id="KW-0456">Lyase</keyword>
<organism evidence="6 7">
    <name type="scientific">Lophiotrema nucula</name>
    <dbReference type="NCBI Taxonomy" id="690887"/>
    <lineage>
        <taxon>Eukaryota</taxon>
        <taxon>Fungi</taxon>
        <taxon>Dikarya</taxon>
        <taxon>Ascomycota</taxon>
        <taxon>Pezizomycotina</taxon>
        <taxon>Dothideomycetes</taxon>
        <taxon>Pleosporomycetidae</taxon>
        <taxon>Pleosporales</taxon>
        <taxon>Lophiotremataceae</taxon>
        <taxon>Lophiotrema</taxon>
    </lineage>
</organism>
<dbReference type="InterPro" id="IPR006913">
    <property type="entry name" value="CENP-V/GFA"/>
</dbReference>
<proteinExistence type="inferred from homology"/>